<dbReference type="AlphaFoldDB" id="A0A9N8PY23"/>
<name>A0A9N8PY23_CHRIL</name>
<dbReference type="Proteomes" id="UP001154114">
    <property type="component" value="Chromosome 7"/>
</dbReference>
<gene>
    <name evidence="1" type="ORF">CINC_LOCUS12253</name>
</gene>
<dbReference type="EMBL" id="LR824010">
    <property type="protein sequence ID" value="CAD0197975.1"/>
    <property type="molecule type" value="Genomic_DNA"/>
</dbReference>
<evidence type="ECO:0000313" key="1">
    <source>
        <dbReference type="EMBL" id="CAD0197975.1"/>
    </source>
</evidence>
<sequence>MPDTMRGVSDTSVILTAAGTSVAIICGIATKTVDVPQNDEWCRHPPACRVNRQSAQTHVTTQRRGDCARAQDMPAIVRDAAFAHTCMWPIQAIVLTQMTFGSARAGLRPRAPCGVCERGGRGAYVALGASLRPGEGSAGGAGRASCLFTAGRQ</sequence>
<accession>A0A9N8PY23</accession>
<reference evidence="1" key="1">
    <citation type="submission" date="2021-12" db="EMBL/GenBank/DDBJ databases">
        <authorList>
            <person name="King R."/>
        </authorList>
    </citation>
    <scope>NUCLEOTIDE SEQUENCE</scope>
</reference>
<keyword evidence="2" id="KW-1185">Reference proteome</keyword>
<proteinExistence type="predicted"/>
<evidence type="ECO:0000313" key="2">
    <source>
        <dbReference type="Proteomes" id="UP001154114"/>
    </source>
</evidence>
<protein>
    <submittedName>
        <fullName evidence="1">Uncharacterized protein</fullName>
    </submittedName>
</protein>
<organism evidence="1 2">
    <name type="scientific">Chrysodeixis includens</name>
    <name type="common">Soybean looper</name>
    <name type="synonym">Pseudoplusia includens</name>
    <dbReference type="NCBI Taxonomy" id="689277"/>
    <lineage>
        <taxon>Eukaryota</taxon>
        <taxon>Metazoa</taxon>
        <taxon>Ecdysozoa</taxon>
        <taxon>Arthropoda</taxon>
        <taxon>Hexapoda</taxon>
        <taxon>Insecta</taxon>
        <taxon>Pterygota</taxon>
        <taxon>Neoptera</taxon>
        <taxon>Endopterygota</taxon>
        <taxon>Lepidoptera</taxon>
        <taxon>Glossata</taxon>
        <taxon>Ditrysia</taxon>
        <taxon>Noctuoidea</taxon>
        <taxon>Noctuidae</taxon>
        <taxon>Plusiinae</taxon>
        <taxon>Chrysodeixis</taxon>
    </lineage>
</organism>